<keyword evidence="5" id="KW-0677">Repeat</keyword>
<dbReference type="PROSITE" id="PS00012">
    <property type="entry name" value="PHOSPHOPANTETHEINE"/>
    <property type="match status" value="2"/>
</dbReference>
<keyword evidence="6" id="KW-0045">Antibiotic biosynthesis</keyword>
<evidence type="ECO:0000256" key="5">
    <source>
        <dbReference type="ARBA" id="ARBA00022737"/>
    </source>
</evidence>
<name>A0ABU8FKT4_9BACI</name>
<dbReference type="SUPFAM" id="SSF52777">
    <property type="entry name" value="CoA-dependent acyltransferases"/>
    <property type="match status" value="6"/>
</dbReference>
<dbReference type="InterPro" id="IPR010060">
    <property type="entry name" value="NRPS_synth"/>
</dbReference>
<dbReference type="PANTHER" id="PTHR45527">
    <property type="entry name" value="NONRIBOSOMAL PEPTIDE SYNTHETASE"/>
    <property type="match status" value="1"/>
</dbReference>
<dbReference type="SUPFAM" id="SSF47336">
    <property type="entry name" value="ACP-like"/>
    <property type="match status" value="2"/>
</dbReference>
<evidence type="ECO:0000256" key="1">
    <source>
        <dbReference type="ARBA" id="ARBA00001957"/>
    </source>
</evidence>
<keyword evidence="9" id="KW-1185">Reference proteome</keyword>
<dbReference type="InterPro" id="IPR025110">
    <property type="entry name" value="AMP-bd_C"/>
</dbReference>
<organism evidence="8 9">
    <name type="scientific">Bacillus bruguierae</name>
    <dbReference type="NCBI Taxonomy" id="3127667"/>
    <lineage>
        <taxon>Bacteria</taxon>
        <taxon>Bacillati</taxon>
        <taxon>Bacillota</taxon>
        <taxon>Bacilli</taxon>
        <taxon>Bacillales</taxon>
        <taxon>Bacillaceae</taxon>
        <taxon>Bacillus</taxon>
    </lineage>
</organism>
<dbReference type="CDD" id="cd19543">
    <property type="entry name" value="DCL_NRPS"/>
    <property type="match status" value="1"/>
</dbReference>
<dbReference type="InterPro" id="IPR036736">
    <property type="entry name" value="ACP-like_sf"/>
</dbReference>
<evidence type="ECO:0000259" key="7">
    <source>
        <dbReference type="PROSITE" id="PS50075"/>
    </source>
</evidence>
<dbReference type="CDD" id="cd19531">
    <property type="entry name" value="LCL_NRPS-like"/>
    <property type="match status" value="1"/>
</dbReference>
<protein>
    <submittedName>
        <fullName evidence="8">Amino acid adenylation domain-containing protein</fullName>
    </submittedName>
</protein>
<reference evidence="8 9" key="1">
    <citation type="submission" date="2024-01" db="EMBL/GenBank/DDBJ databases">
        <title>Seven novel Bacillus-like species.</title>
        <authorList>
            <person name="Liu G."/>
        </authorList>
    </citation>
    <scope>NUCLEOTIDE SEQUENCE [LARGE SCALE GENOMIC DNA]</scope>
    <source>
        <strain evidence="8 9">FJAT-51639</strain>
    </source>
</reference>
<dbReference type="Gene3D" id="3.30.559.10">
    <property type="entry name" value="Chloramphenicol acetyltransferase-like domain"/>
    <property type="match status" value="3"/>
</dbReference>
<dbReference type="Pfam" id="PF00501">
    <property type="entry name" value="AMP-binding"/>
    <property type="match status" value="2"/>
</dbReference>
<comment type="cofactor">
    <cofactor evidence="1">
        <name>pantetheine 4'-phosphate</name>
        <dbReference type="ChEBI" id="CHEBI:47942"/>
    </cofactor>
</comment>
<accession>A0ABU8FKT4</accession>
<dbReference type="PANTHER" id="PTHR45527:SF14">
    <property type="entry name" value="PLIPASTATIN SYNTHASE SUBUNIT B"/>
    <property type="match status" value="1"/>
</dbReference>
<dbReference type="Gene3D" id="2.30.38.10">
    <property type="entry name" value="Luciferase, Domain 3"/>
    <property type="match status" value="2"/>
</dbReference>
<evidence type="ECO:0000256" key="6">
    <source>
        <dbReference type="ARBA" id="ARBA00023194"/>
    </source>
</evidence>
<evidence type="ECO:0000313" key="8">
    <source>
        <dbReference type="EMBL" id="MEI4803296.1"/>
    </source>
</evidence>
<evidence type="ECO:0000313" key="9">
    <source>
        <dbReference type="Proteomes" id="UP001372526"/>
    </source>
</evidence>
<dbReference type="NCBIfam" id="TIGR01733">
    <property type="entry name" value="AA-adenyl-dom"/>
    <property type="match status" value="2"/>
</dbReference>
<dbReference type="NCBIfam" id="NF003417">
    <property type="entry name" value="PRK04813.1"/>
    <property type="match status" value="2"/>
</dbReference>
<dbReference type="InterPro" id="IPR020806">
    <property type="entry name" value="PKS_PP-bd"/>
</dbReference>
<dbReference type="InterPro" id="IPR010071">
    <property type="entry name" value="AA_adenyl_dom"/>
</dbReference>
<dbReference type="InterPro" id="IPR045851">
    <property type="entry name" value="AMP-bd_C_sf"/>
</dbReference>
<sequence length="2581" mass="297320">MVSALNEVAIKNIYPLTPMQEGLLFHDMLNNESEAYFDQTVITIKEKLDLDLFRKSFQLLVNRHDALRTLFVYKETKQPLQIILEGRDVDVKYEDISYLSQIDQDKYITDFTSQDRQDRFDLEKDTLIRMTVLDLNKSSCKLILSFHHIIMDGWCIGTIIKDLFQIYRAMKQNTELNLDPVYPYSEYIHWLEKQNKMEAKAYWEQNLEGITGKSTISGDNQLNKITEYKLENNIFTFDKELSSKLTQIAQYNEVTMSTVFHALWAILLQKYNYTDDVVFGSVVSGRPPEVEGIENMIGLFINTVPIRVQARNLNTFSELVLHVQETMMNANKNHYISLADIQALSPIKSDLIHHIIAFENYPVSEEISGEGTETIVQVGEVDGFEQTNYDFNIGVIPGEEYKIKFAYNAYIYSQDHIETLKSHLKEIALQVAEHPMIKLEDIHMINLEERQLIVCDFNNTSTSFPEDKMIHQLFEEQVKKMPDRLAIVSGEEKLSYKELNEKSNDLAHILRQKGVEADQVIGIATTRSCEMMIGLMAILKAGAAYLPINPNDPVDRIRYILQDSGAKVVLAQQQFVSQVRGYDNQLDIININKDKSYNTLDLEPVASPNHLAYIIYTSGSTGRPKGVMIEHKSLINRLNWMQKKYPLNETDVILQKTSYTFDVSVWELFLWALSGSTLCMLAPEEEKDPESIVQAINKYSVTNLHFIPSMLSVFLDYVQAKRVFKELRSIRRVFTSGEALLPVHVEQFNKLLYEENGTSLHNLYGPTEATIDVTYYDCPITGDVNIVPIGKPIDNTRLYIVDQAGKLLPIGIPGELCIAGVGLARGYINNRKLTEEKFLLGPVENERVYRTGDLARWLPDGNIEYLGRMDHQVKIRGFRIELGEIETKLLNNRNVKEAIVVAYDDYKLGKYLCAYLVTEFDLEPEAVKEYLRLSLPEYMVPTHMVILNELPRLSNGKLNRKALPKPEQLVSSTTYVPPSNEIDRRLVKIWENVLNMNHIGIKDHFFELGGHSLKATLLLVAINSEFNINIKLKDIFDYPTLEELSSLIAKQDQSLAYSEINPIDDGRSYYPVSFSQKRQLVLTQLEDTELSYNMPAALMIHGEINKDRVEEVLQKIVDRHEAFRTSFHWNEGQPVQKIHENIEFELDYKTISEKNKLEKVMIEDEIRSCIHSFDLEVPPLLRATLIKFEETKHLLVIDMHHIVSDGVSISILVSEFNKLYSGDSLEPLSIQYKDYAVWQIEEVEKGKMKEQESYWMNIFKDEIPILNLPTDMSRPTLQTFKGSTITRILDKKITEKISKVMKEQNVTLYMVLLTAYNVLLSKYSGQEDIIIGSPVSGRRHPKVNNTIGVFINTVALRNFPSAQKTFAEFLLEVKENTLSAFEHQEYPFEMLVEKLDLRRDINRNPIFDTMFVMQEGNQQIKVDGTRITPVSYNPEVSKFDLTLSAAEDHETIQLNFEYSSALFYPQSVERIANHFMQILDRLLENQNAKINQINMVSLLEENTLIREFNRTNKYYPKNETIHQMFEKQVERTPDRIAVRFEGSTLTYRQLNEKANHLARVLRGKGVAKDQIVGISVHRSLEMMIGLLAILKAGGAYLPIQPEDPTERFNYLIEDSQTNLVLTQRHLKDELESRLRDVEIVSIEDELLVSTVESSQNLNLDYHENDMMYVIYTSGSTGKPKGVMVEHASLINRLNWMIDAYQFDQNDIILQKTPYTFDVSLWELFAWALQGASVSFLPPGGEKDPSIITKTIEDSKVTILHFVPSMLNVFLEYVKESGTAKRLQGVRYVFASGEALMSEHVKRFNNLWHHECGTTLHNLYGPTEATVDVSYYDCPTENEAVPDLIPIGRPIDNTRLYILDQHKQVVPIGVSGELHIAGDCLARGYLNREELTAKTFVNDPFVEGEKMYKTGDLVRWKENGEIEYLGRIDHQVKIRGHRIELGEIEQTLLQHEVVQETVVLAKQNKNESPILCAYIVSHTPISEIAFRNYLNKRLPEYMVPKLYIQLEQMPLLSNGKVNRKALPDPAGQLKVTVNYVPPANEIEKLLVNIWSEVLNYDGEIGTHHNFFELGGDSIKAIQVATRLNKFNLKMNIKDLLQLQTIAALSPYIKEERRKIEQGIVTGKVKLSPIQKWFFEESCEDMEHWNQSVMLYSEMNLEKDVLKIVFEKLVEHHDALRTTYKIEEKDYIGVINDVTHTAYSYEVVDLRKDSNYLEEIERIANQTQKQINLYEGPLVHTKVFQTEKGDYLLIVIHHLVIDGISWRVILEDLESGYMQGVNGKDIVFQDKTNSWKDWINEIYEYVQTNEFKKHKGYWSSIENKTYHNLFKTVSDKERTFENMDQFTVALSKKETDLLLSEAHYAYGTEINDLLLTALGMALKSSFNRSDFTITLEGHGREELFKDMNVTRTVGWFTTMYPIHLDMQFSESLSYQIKHIKESLRRIPNKGIDYGIYRYINPSTLNQAIGQEIRFNYHGQIEQETKSHIFANSNLSTGKSVSPNAMAPFALDINGSVEEDSLLIKIEFNKYQFSIEDIMKLANEFIHRLLEVINHCTNKTEKELTPNDVGNADLSIEDLNSILNFYND</sequence>
<dbReference type="InterPro" id="IPR009081">
    <property type="entry name" value="PP-bd_ACP"/>
</dbReference>
<keyword evidence="3" id="KW-0596">Phosphopantetheine</keyword>
<dbReference type="PROSITE" id="PS50075">
    <property type="entry name" value="CARRIER"/>
    <property type="match status" value="2"/>
</dbReference>
<dbReference type="Gene3D" id="3.30.300.30">
    <property type="match status" value="2"/>
</dbReference>
<dbReference type="Pfam" id="PF13193">
    <property type="entry name" value="AMP-binding_C"/>
    <property type="match status" value="2"/>
</dbReference>
<dbReference type="InterPro" id="IPR023213">
    <property type="entry name" value="CAT-like_dom_sf"/>
</dbReference>
<evidence type="ECO:0000256" key="2">
    <source>
        <dbReference type="ARBA" id="ARBA00006432"/>
    </source>
</evidence>
<dbReference type="InterPro" id="IPR000873">
    <property type="entry name" value="AMP-dep_synth/lig_dom"/>
</dbReference>
<dbReference type="Pfam" id="PF00668">
    <property type="entry name" value="Condensation"/>
    <property type="match status" value="3"/>
</dbReference>
<dbReference type="Gene3D" id="1.10.1200.10">
    <property type="entry name" value="ACP-like"/>
    <property type="match status" value="2"/>
</dbReference>
<evidence type="ECO:0000256" key="4">
    <source>
        <dbReference type="ARBA" id="ARBA00022553"/>
    </source>
</evidence>
<dbReference type="CDD" id="cd05930">
    <property type="entry name" value="A_NRPS"/>
    <property type="match status" value="2"/>
</dbReference>
<gene>
    <name evidence="8" type="ORF">WAZ07_18785</name>
</gene>
<dbReference type="EMBL" id="JBAWSX010000012">
    <property type="protein sequence ID" value="MEI4803296.1"/>
    <property type="molecule type" value="Genomic_DNA"/>
</dbReference>
<dbReference type="InterPro" id="IPR020845">
    <property type="entry name" value="AMP-binding_CS"/>
</dbReference>
<keyword evidence="4" id="KW-0597">Phosphoprotein</keyword>
<dbReference type="SMART" id="SM00823">
    <property type="entry name" value="PKS_PP"/>
    <property type="match status" value="2"/>
</dbReference>
<dbReference type="InterPro" id="IPR006162">
    <property type="entry name" value="Ppantetheine_attach_site"/>
</dbReference>
<comment type="caution">
    <text evidence="8">The sequence shown here is derived from an EMBL/GenBank/DDBJ whole genome shotgun (WGS) entry which is preliminary data.</text>
</comment>
<evidence type="ECO:0000256" key="3">
    <source>
        <dbReference type="ARBA" id="ARBA00022450"/>
    </source>
</evidence>
<proteinExistence type="inferred from homology"/>
<dbReference type="Gene3D" id="3.40.50.980">
    <property type="match status" value="4"/>
</dbReference>
<dbReference type="NCBIfam" id="TIGR01720">
    <property type="entry name" value="NRPS-para261"/>
    <property type="match status" value="1"/>
</dbReference>
<feature type="domain" description="Carrier" evidence="7">
    <location>
        <begin position="2036"/>
        <end position="2111"/>
    </location>
</feature>
<dbReference type="PROSITE" id="PS00455">
    <property type="entry name" value="AMP_BINDING"/>
    <property type="match status" value="2"/>
</dbReference>
<dbReference type="InterPro" id="IPR001242">
    <property type="entry name" value="Condensation_dom"/>
</dbReference>
<dbReference type="Gene3D" id="3.30.559.30">
    <property type="entry name" value="Nonribosomal peptide synthetase, condensation domain"/>
    <property type="match status" value="3"/>
</dbReference>
<dbReference type="SUPFAM" id="SSF56801">
    <property type="entry name" value="Acetyl-CoA synthetase-like"/>
    <property type="match status" value="2"/>
</dbReference>
<comment type="similarity">
    <text evidence="2">Belongs to the ATP-dependent AMP-binding enzyme family.</text>
</comment>
<dbReference type="Proteomes" id="UP001372526">
    <property type="component" value="Unassembled WGS sequence"/>
</dbReference>
<feature type="domain" description="Carrier" evidence="7">
    <location>
        <begin position="977"/>
        <end position="1052"/>
    </location>
</feature>
<dbReference type="Pfam" id="PF00550">
    <property type="entry name" value="PP-binding"/>
    <property type="match status" value="2"/>
</dbReference>
<dbReference type="CDD" id="cd19534">
    <property type="entry name" value="E_NRPS"/>
    <property type="match status" value="1"/>
</dbReference>